<proteinExistence type="predicted"/>
<protein>
    <recommendedName>
        <fullName evidence="3">YhaN AAA domain-containing protein</fullName>
    </recommendedName>
</protein>
<dbReference type="Gene3D" id="3.40.50.300">
    <property type="entry name" value="P-loop containing nucleotide triphosphate hydrolases"/>
    <property type="match status" value="2"/>
</dbReference>
<reference evidence="5" key="1">
    <citation type="submission" date="2012-06" db="EMBL/GenBank/DDBJ databases">
        <title>Complete sequence of chromosome of Desulfomonile tiedjei DSM 6799.</title>
        <authorList>
            <person name="Lucas S."/>
            <person name="Copeland A."/>
            <person name="Lapidus A."/>
            <person name="Glavina del Rio T."/>
            <person name="Dalin E."/>
            <person name="Tice H."/>
            <person name="Bruce D."/>
            <person name="Goodwin L."/>
            <person name="Pitluck S."/>
            <person name="Peters L."/>
            <person name="Ovchinnikova G."/>
            <person name="Zeytun A."/>
            <person name="Lu M."/>
            <person name="Kyrpides N."/>
            <person name="Mavromatis K."/>
            <person name="Ivanova N."/>
            <person name="Brettin T."/>
            <person name="Detter J.C."/>
            <person name="Han C."/>
            <person name="Larimer F."/>
            <person name="Land M."/>
            <person name="Hauser L."/>
            <person name="Markowitz V."/>
            <person name="Cheng J.-F."/>
            <person name="Hugenholtz P."/>
            <person name="Woyke T."/>
            <person name="Wu D."/>
            <person name="Spring S."/>
            <person name="Schroeder M."/>
            <person name="Brambilla E."/>
            <person name="Klenk H.-P."/>
            <person name="Eisen J.A."/>
        </authorList>
    </citation>
    <scope>NUCLEOTIDE SEQUENCE [LARGE SCALE GENOMIC DNA]</scope>
    <source>
        <strain evidence="5">ATCC 49306 / DSM 6799 / DCB-1</strain>
    </source>
</reference>
<organism evidence="4 5">
    <name type="scientific">Desulfomonile tiedjei (strain ATCC 49306 / DSM 6799 / DCB-1)</name>
    <dbReference type="NCBI Taxonomy" id="706587"/>
    <lineage>
        <taxon>Bacteria</taxon>
        <taxon>Pseudomonadati</taxon>
        <taxon>Thermodesulfobacteriota</taxon>
        <taxon>Desulfomonilia</taxon>
        <taxon>Desulfomonilales</taxon>
        <taxon>Desulfomonilaceae</taxon>
        <taxon>Desulfomonile</taxon>
    </lineage>
</organism>
<dbReference type="EMBL" id="CP003360">
    <property type="protein sequence ID" value="AFM25053.1"/>
    <property type="molecule type" value="Genomic_DNA"/>
</dbReference>
<dbReference type="RefSeq" id="WP_014810196.1">
    <property type="nucleotide sequence ID" value="NC_018025.1"/>
</dbReference>
<dbReference type="HOGENOM" id="CLU_006135_1_0_7"/>
<keyword evidence="2" id="KW-1133">Transmembrane helix</keyword>
<dbReference type="InterPro" id="IPR027417">
    <property type="entry name" value="P-loop_NTPase"/>
</dbReference>
<evidence type="ECO:0000259" key="3">
    <source>
        <dbReference type="Pfam" id="PF13514"/>
    </source>
</evidence>
<keyword evidence="2" id="KW-0472">Membrane</keyword>
<dbReference type="OrthoDB" id="9764467at2"/>
<dbReference type="AlphaFoldDB" id="I4C662"/>
<keyword evidence="5" id="KW-1185">Reference proteome</keyword>
<feature type="coiled-coil region" evidence="1">
    <location>
        <begin position="753"/>
        <end position="780"/>
    </location>
</feature>
<feature type="transmembrane region" description="Helical" evidence="2">
    <location>
        <begin position="521"/>
        <end position="540"/>
    </location>
</feature>
<evidence type="ECO:0000256" key="2">
    <source>
        <dbReference type="SAM" id="Phobius"/>
    </source>
</evidence>
<dbReference type="STRING" id="706587.Desti_2368"/>
<keyword evidence="1" id="KW-0175">Coiled coil</keyword>
<gene>
    <name evidence="4" type="ordered locus">Desti_2368</name>
</gene>
<name>I4C662_DESTA</name>
<feature type="domain" description="YhaN AAA" evidence="3">
    <location>
        <begin position="1"/>
        <end position="204"/>
    </location>
</feature>
<dbReference type="SUPFAM" id="SSF52540">
    <property type="entry name" value="P-loop containing nucleoside triphosphate hydrolases"/>
    <property type="match status" value="1"/>
</dbReference>
<dbReference type="KEGG" id="dti:Desti_2368"/>
<feature type="transmembrane region" description="Helical" evidence="2">
    <location>
        <begin position="495"/>
        <end position="515"/>
    </location>
</feature>
<dbReference type="PANTHER" id="PTHR41259">
    <property type="entry name" value="DOUBLE-STRAND BREAK REPAIR RAD50 ATPASE, PUTATIVE-RELATED"/>
    <property type="match status" value="1"/>
</dbReference>
<dbReference type="eggNOG" id="COG4717">
    <property type="taxonomic scope" value="Bacteria"/>
</dbReference>
<feature type="coiled-coil region" evidence="1">
    <location>
        <begin position="381"/>
        <end position="429"/>
    </location>
</feature>
<dbReference type="PANTHER" id="PTHR41259:SF1">
    <property type="entry name" value="DOUBLE-STRAND BREAK REPAIR RAD50 ATPASE, PUTATIVE-RELATED"/>
    <property type="match status" value="1"/>
</dbReference>
<feature type="coiled-coil region" evidence="1">
    <location>
        <begin position="855"/>
        <end position="905"/>
    </location>
</feature>
<dbReference type="Proteomes" id="UP000006055">
    <property type="component" value="Chromosome"/>
</dbReference>
<evidence type="ECO:0000256" key="1">
    <source>
        <dbReference type="SAM" id="Coils"/>
    </source>
</evidence>
<dbReference type="InterPro" id="IPR038734">
    <property type="entry name" value="YhaN_AAA"/>
</dbReference>
<dbReference type="Pfam" id="PF13514">
    <property type="entry name" value="AAA_27"/>
    <property type="match status" value="1"/>
</dbReference>
<feature type="coiled-coil region" evidence="1">
    <location>
        <begin position="209"/>
        <end position="243"/>
    </location>
</feature>
<dbReference type="eggNOG" id="COG4942">
    <property type="taxonomic scope" value="Bacteria"/>
</dbReference>
<sequence length="1069" mass="122928">MWIQEIVIEHFGALSRIRVSDLKPGLTVIVGRNEAGKTTLMEFVQSVFFGFRKRNYRGNPYEAMNSNFRSGFLVVNDPQAGVLRISRNEKHGLKEGELSITDRNGAHVDPFMVPFSPSGFRKYGYENLFAFDLDQMRQLDREALRSRIITAALGSPRINPLSILEKLNERSRALWKKPTGGRDSLWKNQSRVGEINIRLRHLQERPAECATLNRELEEAGQRRQELAEVIRCAESQMSELEDVLRFESDWEQLVSLERKRAEVEAAQRFPIDGIPRYESALQKYEEADQERSEGEAQLQHLERQLEAIAIDSNILEHADKILALSRKAATLANVPDEIDQGLLLAERSRARRAQEINGLGHGWDAERIRGLKLPLSLEQEIQSFVDTYQDQRERIRDFENRIASTQDISESLEEKISAKKSELQLLLGESAGYLTQKDRAKLYQCKNYFQKMSELAHRSQDEQRVLDALIQEKIELSQNLQGLELQNPRSISTPVFWMIAVATLAISGGILLSSIMNGSGWMHGFAGTAALLIAPMLFAWRMKEERARNMRIQNQRELLIRKSHFVTSRLTDTEKRRRTYLQEIDSIKRRIRDTAREVLDTPSVSLEEIERAEQRSIASESAFLRSQFLKTSLGNDLAELEIQNTSRAKLEALLSEELQELTKHDENWKIFIAECGLGPELSAEIAIDFVRNLRKIGEANEQAHRESEDLERIQTRWQAFLQEILDLANLMGRHVNEDPLQTLALWESEERSVRELLLQKKGWEEKAQDLRTRMDVLNSRIAHSRQTMERLFAAAGVADEEAFRKQHLHFEQFVKISGQLDTITDRLTKSMKFADREAMHSFYSVLDFSSRKKQAAHLRGEIDNARMESEALLERIGSIGARIAALEAENETDVLLAEKQELSARIHEDVKALITTRIAHTLLERSLRVYELEKQPKMLERASEILRSITGNKFQRVIMPLEGTKMKVERENGTWIDEEFLSRGTLEQLYLALRLSDLELYRSDKYVLPLIMDDVLVNFDFFRAGLTAMELAKFSEDSGIQVLFFTCHPSVAALFPERVAQKSLDKKLE</sequence>
<evidence type="ECO:0000313" key="5">
    <source>
        <dbReference type="Proteomes" id="UP000006055"/>
    </source>
</evidence>
<evidence type="ECO:0000313" key="4">
    <source>
        <dbReference type="EMBL" id="AFM25053.1"/>
    </source>
</evidence>
<feature type="coiled-coil region" evidence="1">
    <location>
        <begin position="277"/>
        <end position="311"/>
    </location>
</feature>
<feature type="coiled-coil region" evidence="1">
    <location>
        <begin position="542"/>
        <end position="597"/>
    </location>
</feature>
<keyword evidence="2" id="KW-0812">Transmembrane</keyword>
<accession>I4C662</accession>